<dbReference type="GO" id="GO:0016987">
    <property type="term" value="F:sigma factor activity"/>
    <property type="evidence" value="ECO:0007669"/>
    <property type="project" value="UniProtKB-KW"/>
</dbReference>
<dbReference type="NCBIfam" id="TIGR02937">
    <property type="entry name" value="sigma70-ECF"/>
    <property type="match status" value="1"/>
</dbReference>
<evidence type="ECO:0000256" key="1">
    <source>
        <dbReference type="ARBA" id="ARBA00010641"/>
    </source>
</evidence>
<dbReference type="GO" id="GO:0003677">
    <property type="term" value="F:DNA binding"/>
    <property type="evidence" value="ECO:0007669"/>
    <property type="project" value="UniProtKB-KW"/>
</dbReference>
<comment type="caution">
    <text evidence="8">The sequence shown here is derived from an EMBL/GenBank/DDBJ whole genome shotgun (WGS) entry which is preliminary data.</text>
</comment>
<reference evidence="8 9" key="1">
    <citation type="submission" date="2019-07" db="EMBL/GenBank/DDBJ databases">
        <title>Draft genome for Aliikangiella sp. M105.</title>
        <authorList>
            <person name="Wang G."/>
        </authorList>
    </citation>
    <scope>NUCLEOTIDE SEQUENCE [LARGE SCALE GENOMIC DNA]</scope>
    <source>
        <strain evidence="8 9">M105</strain>
    </source>
</reference>
<accession>A0A545U8N0</accession>
<evidence type="ECO:0000313" key="8">
    <source>
        <dbReference type="EMBL" id="TQV85825.1"/>
    </source>
</evidence>
<dbReference type="GO" id="GO:0006352">
    <property type="term" value="P:DNA-templated transcription initiation"/>
    <property type="evidence" value="ECO:0007669"/>
    <property type="project" value="InterPro"/>
</dbReference>
<dbReference type="CDD" id="cd06171">
    <property type="entry name" value="Sigma70_r4"/>
    <property type="match status" value="1"/>
</dbReference>
<dbReference type="PANTHER" id="PTHR43133">
    <property type="entry name" value="RNA POLYMERASE ECF-TYPE SIGMA FACTO"/>
    <property type="match status" value="1"/>
</dbReference>
<dbReference type="InterPro" id="IPR036388">
    <property type="entry name" value="WH-like_DNA-bd_sf"/>
</dbReference>
<feature type="domain" description="RNA polymerase sigma-70 region 2" evidence="6">
    <location>
        <begin position="22"/>
        <end position="86"/>
    </location>
</feature>
<dbReference type="InterPro" id="IPR039425">
    <property type="entry name" value="RNA_pol_sigma-70-like"/>
</dbReference>
<dbReference type="Gene3D" id="1.10.10.10">
    <property type="entry name" value="Winged helix-like DNA-binding domain superfamily/Winged helix DNA-binding domain"/>
    <property type="match status" value="1"/>
</dbReference>
<feature type="domain" description="RNA polymerase sigma factor 70 region 4 type 2" evidence="7">
    <location>
        <begin position="119"/>
        <end position="170"/>
    </location>
</feature>
<dbReference type="InterPro" id="IPR007627">
    <property type="entry name" value="RNA_pol_sigma70_r2"/>
</dbReference>
<keyword evidence="5" id="KW-0804">Transcription</keyword>
<dbReference type="InterPro" id="IPR013249">
    <property type="entry name" value="RNA_pol_sigma70_r4_t2"/>
</dbReference>
<organism evidence="8 9">
    <name type="scientific">Aliikangiella coralliicola</name>
    <dbReference type="NCBI Taxonomy" id="2592383"/>
    <lineage>
        <taxon>Bacteria</taxon>
        <taxon>Pseudomonadati</taxon>
        <taxon>Pseudomonadota</taxon>
        <taxon>Gammaproteobacteria</taxon>
        <taxon>Oceanospirillales</taxon>
        <taxon>Pleioneaceae</taxon>
        <taxon>Aliikangiella</taxon>
    </lineage>
</organism>
<evidence type="ECO:0000256" key="5">
    <source>
        <dbReference type="ARBA" id="ARBA00023163"/>
    </source>
</evidence>
<dbReference type="SUPFAM" id="SSF88946">
    <property type="entry name" value="Sigma2 domain of RNA polymerase sigma factors"/>
    <property type="match status" value="1"/>
</dbReference>
<evidence type="ECO:0000313" key="9">
    <source>
        <dbReference type="Proteomes" id="UP000315439"/>
    </source>
</evidence>
<evidence type="ECO:0000259" key="7">
    <source>
        <dbReference type="Pfam" id="PF08281"/>
    </source>
</evidence>
<keyword evidence="9" id="KW-1185">Reference proteome</keyword>
<evidence type="ECO:0000256" key="3">
    <source>
        <dbReference type="ARBA" id="ARBA00023082"/>
    </source>
</evidence>
<keyword evidence="2" id="KW-0805">Transcription regulation</keyword>
<dbReference type="SUPFAM" id="SSF88659">
    <property type="entry name" value="Sigma3 and sigma4 domains of RNA polymerase sigma factors"/>
    <property type="match status" value="1"/>
</dbReference>
<gene>
    <name evidence="8" type="ORF">FLL46_18030</name>
</gene>
<dbReference type="InterPro" id="IPR013324">
    <property type="entry name" value="RNA_pol_sigma_r3/r4-like"/>
</dbReference>
<comment type="similarity">
    <text evidence="1">Belongs to the sigma-70 factor family. ECF subfamily.</text>
</comment>
<evidence type="ECO:0000256" key="2">
    <source>
        <dbReference type="ARBA" id="ARBA00023015"/>
    </source>
</evidence>
<dbReference type="InterPro" id="IPR014284">
    <property type="entry name" value="RNA_pol_sigma-70_dom"/>
</dbReference>
<evidence type="ECO:0000259" key="6">
    <source>
        <dbReference type="Pfam" id="PF04542"/>
    </source>
</evidence>
<dbReference type="Pfam" id="PF04542">
    <property type="entry name" value="Sigma70_r2"/>
    <property type="match status" value="1"/>
</dbReference>
<keyword evidence="4" id="KW-0238">DNA-binding</keyword>
<dbReference type="EMBL" id="VIKS01000011">
    <property type="protein sequence ID" value="TQV85825.1"/>
    <property type="molecule type" value="Genomic_DNA"/>
</dbReference>
<dbReference type="PANTHER" id="PTHR43133:SF8">
    <property type="entry name" value="RNA POLYMERASE SIGMA FACTOR HI_1459-RELATED"/>
    <property type="match status" value="1"/>
</dbReference>
<protein>
    <submittedName>
        <fullName evidence="8">Sigma-70 family RNA polymerase sigma factor</fullName>
    </submittedName>
</protein>
<name>A0A545U8N0_9GAMM</name>
<proteinExistence type="inferred from homology"/>
<dbReference type="OrthoDB" id="9784272at2"/>
<dbReference type="InterPro" id="IPR013325">
    <property type="entry name" value="RNA_pol_sigma_r2"/>
</dbReference>
<dbReference type="Pfam" id="PF08281">
    <property type="entry name" value="Sigma70_r4_2"/>
    <property type="match status" value="1"/>
</dbReference>
<dbReference type="Gene3D" id="1.10.1740.10">
    <property type="match status" value="1"/>
</dbReference>
<keyword evidence="3" id="KW-0731">Sigma factor</keyword>
<dbReference type="Proteomes" id="UP000315439">
    <property type="component" value="Unassembled WGS sequence"/>
</dbReference>
<evidence type="ECO:0000256" key="4">
    <source>
        <dbReference type="ARBA" id="ARBA00023125"/>
    </source>
</evidence>
<dbReference type="AlphaFoldDB" id="A0A545U8N0"/>
<sequence>MYSEQDLMLKVKEGQLGYLANLFEKNKQGLFSFFVRMGLNRALSEDMVQETFVRVLAYRTSYRAESTFKAWLYRIARNTVSDHFRKMGNQEIHDPFVEQDFKGENSPLEILEDEHQHSMFDKALASLPVEQREIIVLSRFQQFSYQDIAELLNCNLNTLKTRMRTAIEKLHERYQVLCGEAQ</sequence>
<dbReference type="RefSeq" id="WP_142932744.1">
    <property type="nucleotide sequence ID" value="NZ_ML660167.1"/>
</dbReference>